<evidence type="ECO:0000256" key="3">
    <source>
        <dbReference type="ARBA" id="ARBA00009370"/>
    </source>
</evidence>
<dbReference type="Pfam" id="PF10502">
    <property type="entry name" value="Peptidase_S26"/>
    <property type="match status" value="1"/>
</dbReference>
<comment type="catalytic activity">
    <reaction evidence="1 6">
        <text>Cleavage of hydrophobic, N-terminal signal or leader sequences from secreted and periplasmic proteins.</text>
        <dbReference type="EC" id="3.4.21.89"/>
    </reaction>
</comment>
<keyword evidence="6" id="KW-0812">Transmembrane</keyword>
<dbReference type="Proteomes" id="UP001560267">
    <property type="component" value="Unassembled WGS sequence"/>
</dbReference>
<feature type="transmembrane region" description="Helical" evidence="6">
    <location>
        <begin position="28"/>
        <end position="47"/>
    </location>
</feature>
<name>A0ABV3Y0R5_9ACTN</name>
<evidence type="ECO:0000313" key="8">
    <source>
        <dbReference type="EMBL" id="MEX6429157.1"/>
    </source>
</evidence>
<evidence type="ECO:0000259" key="7">
    <source>
        <dbReference type="Pfam" id="PF10502"/>
    </source>
</evidence>
<keyword evidence="6" id="KW-1133">Transmembrane helix</keyword>
<evidence type="ECO:0000256" key="2">
    <source>
        <dbReference type="ARBA" id="ARBA00004401"/>
    </source>
</evidence>
<dbReference type="GO" id="GO:0009003">
    <property type="term" value="F:signal peptidase activity"/>
    <property type="evidence" value="ECO:0007669"/>
    <property type="project" value="UniProtKB-EC"/>
</dbReference>
<comment type="caution">
    <text evidence="8">The sequence shown here is derived from an EMBL/GenBank/DDBJ whole genome shotgun (WGS) entry which is preliminary data.</text>
</comment>
<keyword evidence="5 6" id="KW-0378">Hydrolase</keyword>
<dbReference type="NCBIfam" id="TIGR02227">
    <property type="entry name" value="sigpep_I_bact"/>
    <property type="match status" value="1"/>
</dbReference>
<dbReference type="PRINTS" id="PR00727">
    <property type="entry name" value="LEADERPTASE"/>
</dbReference>
<evidence type="ECO:0000256" key="1">
    <source>
        <dbReference type="ARBA" id="ARBA00000677"/>
    </source>
</evidence>
<reference evidence="8 9" key="1">
    <citation type="submission" date="2024-07" db="EMBL/GenBank/DDBJ databases">
        <title>Draft Genome Sequence of Ferrimicrobium acidiphilum Strain YE2023, Isolated from a Pulp of Bioleach Reactor.</title>
        <authorList>
            <person name="Elkina Y.A."/>
            <person name="Bulaeva A.G."/>
            <person name="Beletsky A.V."/>
            <person name="Mardanov A.V."/>
        </authorList>
    </citation>
    <scope>NUCLEOTIDE SEQUENCE [LARGE SCALE GENOMIC DNA]</scope>
    <source>
        <strain evidence="8 9">YE2023</strain>
    </source>
</reference>
<dbReference type="EMBL" id="JBFSHR010000011">
    <property type="protein sequence ID" value="MEX6429157.1"/>
    <property type="molecule type" value="Genomic_DNA"/>
</dbReference>
<keyword evidence="9" id="KW-1185">Reference proteome</keyword>
<comment type="similarity">
    <text evidence="3 6">Belongs to the peptidase S26 family.</text>
</comment>
<dbReference type="SUPFAM" id="SSF51306">
    <property type="entry name" value="LexA/Signal peptidase"/>
    <property type="match status" value="1"/>
</dbReference>
<keyword evidence="6" id="KW-0645">Protease</keyword>
<gene>
    <name evidence="8" type="primary">lepB</name>
    <name evidence="8" type="ORF">AB6A68_04810</name>
</gene>
<dbReference type="CDD" id="cd06530">
    <property type="entry name" value="S26_SPase_I"/>
    <property type="match status" value="1"/>
</dbReference>
<dbReference type="Gene3D" id="2.10.109.10">
    <property type="entry name" value="Umud Fragment, subunit A"/>
    <property type="match status" value="1"/>
</dbReference>
<accession>A0ABV3Y0R5</accession>
<dbReference type="InterPro" id="IPR000223">
    <property type="entry name" value="Pept_S26A_signal_pept_1"/>
</dbReference>
<feature type="domain" description="Peptidase S26" evidence="7">
    <location>
        <begin position="26"/>
        <end position="190"/>
    </location>
</feature>
<dbReference type="EC" id="3.4.21.89" evidence="4 6"/>
<protein>
    <recommendedName>
        <fullName evidence="4 6">Signal peptidase I</fullName>
        <ecNumber evidence="4 6">3.4.21.89</ecNumber>
    </recommendedName>
</protein>
<evidence type="ECO:0000256" key="4">
    <source>
        <dbReference type="ARBA" id="ARBA00013208"/>
    </source>
</evidence>
<evidence type="ECO:0000313" key="9">
    <source>
        <dbReference type="Proteomes" id="UP001560267"/>
    </source>
</evidence>
<organism evidence="8 9">
    <name type="scientific">Ferrimicrobium acidiphilum</name>
    <dbReference type="NCBI Taxonomy" id="121039"/>
    <lineage>
        <taxon>Bacteria</taxon>
        <taxon>Bacillati</taxon>
        <taxon>Actinomycetota</taxon>
        <taxon>Acidimicrobiia</taxon>
        <taxon>Acidimicrobiales</taxon>
        <taxon>Acidimicrobiaceae</taxon>
        <taxon>Ferrimicrobium</taxon>
    </lineage>
</organism>
<keyword evidence="6" id="KW-0472">Membrane</keyword>
<comment type="subcellular location">
    <subcellularLocation>
        <location evidence="2">Cell membrane</location>
        <topology evidence="2">Single-pass type II membrane protein</topology>
    </subcellularLocation>
    <subcellularLocation>
        <location evidence="6">Membrane</location>
        <topology evidence="6">Single-pass type II membrane protein</topology>
    </subcellularLocation>
</comment>
<dbReference type="InterPro" id="IPR019533">
    <property type="entry name" value="Peptidase_S26"/>
</dbReference>
<dbReference type="InterPro" id="IPR019758">
    <property type="entry name" value="Pept_S26A_signal_pept_1_CS"/>
</dbReference>
<dbReference type="InterPro" id="IPR036286">
    <property type="entry name" value="LexA/Signal_pep-like_sf"/>
</dbReference>
<proteinExistence type="inferred from homology"/>
<evidence type="ECO:0000256" key="6">
    <source>
        <dbReference type="RuleBase" id="RU362042"/>
    </source>
</evidence>
<evidence type="ECO:0000256" key="5">
    <source>
        <dbReference type="ARBA" id="ARBA00022801"/>
    </source>
</evidence>
<dbReference type="PANTHER" id="PTHR43390:SF1">
    <property type="entry name" value="CHLOROPLAST PROCESSING PEPTIDASE"/>
    <property type="match status" value="1"/>
</dbReference>
<dbReference type="PROSITE" id="PS00761">
    <property type="entry name" value="SPASE_I_3"/>
    <property type="match status" value="1"/>
</dbReference>
<dbReference type="PANTHER" id="PTHR43390">
    <property type="entry name" value="SIGNAL PEPTIDASE I"/>
    <property type="match status" value="1"/>
</dbReference>
<dbReference type="RefSeq" id="WP_298384916.1">
    <property type="nucleotide sequence ID" value="NZ_JBFSHR010000011.1"/>
</dbReference>
<sequence>MTDGIAQEATGATKARSTRRKSHGLRNWLIVLIVALVAAVMVRSFVFESFYVPSGSMIPTIEIGDHMIVDKLSYHLHPVGFGDIVVFHKPANDHTSAKIHYLVKRVIGLPGQTIWSHDGKVYIDGKPIAEPFLPKGVQTHGIHTPSGGAIHIPKNEYYVLGDNRGDSADSRVFGPISRSLIVGRVILIYWPLSQWHYFS</sequence>